<dbReference type="SUPFAM" id="SSF47781">
    <property type="entry name" value="RuvA domain 2-like"/>
    <property type="match status" value="1"/>
</dbReference>
<dbReference type="SMART" id="SM00382">
    <property type="entry name" value="AAA"/>
    <property type="match status" value="1"/>
</dbReference>
<feature type="domain" description="Helix-hairpin-helix DNA-binding motif class 1" evidence="3">
    <location>
        <begin position="122"/>
        <end position="141"/>
    </location>
</feature>
<dbReference type="HAMAP" id="MF_01488">
    <property type="entry name" value="RecD2"/>
    <property type="match status" value="1"/>
</dbReference>
<dbReference type="InterPro" id="IPR003583">
    <property type="entry name" value="Hlx-hairpin-Hlx_DNA-bd_motif"/>
</dbReference>
<dbReference type="GO" id="GO:0009338">
    <property type="term" value="C:exodeoxyribonuclease V complex"/>
    <property type="evidence" value="ECO:0007669"/>
    <property type="project" value="TreeGrafter"/>
</dbReference>
<dbReference type="Pfam" id="PF13538">
    <property type="entry name" value="UvrD_C_2"/>
    <property type="match status" value="1"/>
</dbReference>
<dbReference type="SUPFAM" id="SSF52540">
    <property type="entry name" value="P-loop containing nucleoside triphosphate hydrolases"/>
    <property type="match status" value="2"/>
</dbReference>
<dbReference type="InterPro" id="IPR006345">
    <property type="entry name" value="RecD2"/>
</dbReference>
<protein>
    <submittedName>
        <fullName evidence="5">Recombinase RecD</fullName>
    </submittedName>
</protein>
<evidence type="ECO:0000256" key="1">
    <source>
        <dbReference type="ARBA" id="ARBA00022741"/>
    </source>
</evidence>
<dbReference type="InterPro" id="IPR010994">
    <property type="entry name" value="RuvA_2-like"/>
</dbReference>
<evidence type="ECO:0000259" key="3">
    <source>
        <dbReference type="SMART" id="SM00278"/>
    </source>
</evidence>
<comment type="caution">
    <text evidence="5">The sequence shown here is derived from an EMBL/GenBank/DDBJ whole genome shotgun (WGS) entry which is preliminary data.</text>
</comment>
<evidence type="ECO:0000313" key="5">
    <source>
        <dbReference type="EMBL" id="OGL53470.1"/>
    </source>
</evidence>
<dbReference type="GO" id="GO:0005524">
    <property type="term" value="F:ATP binding"/>
    <property type="evidence" value="ECO:0007669"/>
    <property type="project" value="UniProtKB-KW"/>
</dbReference>
<dbReference type="AlphaFoldDB" id="A0A1F7SI65"/>
<dbReference type="STRING" id="1817883.A3G31_08210"/>
<dbReference type="InterPro" id="IPR055446">
    <property type="entry name" value="RecD2_N_OB"/>
</dbReference>
<dbReference type="CDD" id="cd18809">
    <property type="entry name" value="SF1_C_RecD"/>
    <property type="match status" value="1"/>
</dbReference>
<accession>A0A1F7SI65</accession>
<evidence type="ECO:0000256" key="2">
    <source>
        <dbReference type="ARBA" id="ARBA00022840"/>
    </source>
</evidence>
<proteinExistence type="inferred from homology"/>
<dbReference type="Gene3D" id="1.10.10.2220">
    <property type="match status" value="1"/>
</dbReference>
<feature type="domain" description="Helix-hairpin-helix DNA-binding motif class 1" evidence="3">
    <location>
        <begin position="186"/>
        <end position="205"/>
    </location>
</feature>
<name>A0A1F7SI65_9BACT</name>
<dbReference type="GO" id="GO:0003677">
    <property type="term" value="F:DNA binding"/>
    <property type="evidence" value="ECO:0007669"/>
    <property type="project" value="InterPro"/>
</dbReference>
<dbReference type="PANTHER" id="PTHR43788">
    <property type="entry name" value="DNA2/NAM7 HELICASE FAMILY MEMBER"/>
    <property type="match status" value="1"/>
</dbReference>
<dbReference type="PANTHER" id="PTHR43788:SF6">
    <property type="entry name" value="DNA HELICASE B"/>
    <property type="match status" value="1"/>
</dbReference>
<dbReference type="InterPro" id="IPR029493">
    <property type="entry name" value="RecD2-like_HHH"/>
</dbReference>
<dbReference type="Pfam" id="PF13245">
    <property type="entry name" value="AAA_19"/>
    <property type="match status" value="1"/>
</dbReference>
<keyword evidence="1" id="KW-0547">Nucleotide-binding</keyword>
<evidence type="ECO:0000259" key="4">
    <source>
        <dbReference type="SMART" id="SM00382"/>
    </source>
</evidence>
<dbReference type="InterPro" id="IPR027785">
    <property type="entry name" value="UvrD-like_helicase_C"/>
</dbReference>
<dbReference type="Pfam" id="PF18335">
    <property type="entry name" value="SH3_13"/>
    <property type="match status" value="1"/>
</dbReference>
<dbReference type="GO" id="GO:0017116">
    <property type="term" value="F:single-stranded DNA helicase activity"/>
    <property type="evidence" value="ECO:0007669"/>
    <property type="project" value="TreeGrafter"/>
</dbReference>
<dbReference type="SMART" id="SM00278">
    <property type="entry name" value="HhH1"/>
    <property type="match status" value="2"/>
</dbReference>
<dbReference type="Proteomes" id="UP000178082">
    <property type="component" value="Unassembled WGS sequence"/>
</dbReference>
<dbReference type="GO" id="GO:0006281">
    <property type="term" value="P:DNA repair"/>
    <property type="evidence" value="ECO:0007669"/>
    <property type="project" value="InterPro"/>
</dbReference>
<dbReference type="InterPro" id="IPR041451">
    <property type="entry name" value="RecD2_SH13"/>
</dbReference>
<dbReference type="InterPro" id="IPR050534">
    <property type="entry name" value="Coronavir_polyprotein_1ab"/>
</dbReference>
<dbReference type="Gene3D" id="2.30.30.940">
    <property type="match status" value="1"/>
</dbReference>
<dbReference type="CDD" id="cd17933">
    <property type="entry name" value="DEXSc_RecD-like"/>
    <property type="match status" value="1"/>
</dbReference>
<dbReference type="EMBL" id="MGDI01000025">
    <property type="protein sequence ID" value="OGL53470.1"/>
    <property type="molecule type" value="Genomic_DNA"/>
</dbReference>
<dbReference type="Gene3D" id="3.40.50.300">
    <property type="entry name" value="P-loop containing nucleotide triphosphate hydrolases"/>
    <property type="match status" value="2"/>
</dbReference>
<evidence type="ECO:0000313" key="6">
    <source>
        <dbReference type="Proteomes" id="UP000178082"/>
    </source>
</evidence>
<dbReference type="InterPro" id="IPR003593">
    <property type="entry name" value="AAA+_ATPase"/>
</dbReference>
<keyword evidence="2" id="KW-0067">ATP-binding</keyword>
<dbReference type="Pfam" id="PF14520">
    <property type="entry name" value="HHH_5"/>
    <property type="match status" value="1"/>
</dbReference>
<dbReference type="InterPro" id="IPR027417">
    <property type="entry name" value="P-loop_NTPase"/>
</dbReference>
<organism evidence="5 6">
    <name type="scientific">Candidatus Schekmanbacteria bacterium RIFCSPLOWO2_12_FULL_38_15</name>
    <dbReference type="NCBI Taxonomy" id="1817883"/>
    <lineage>
        <taxon>Bacteria</taxon>
        <taxon>Candidatus Schekmaniibacteriota</taxon>
    </lineage>
</organism>
<dbReference type="Pfam" id="PF23139">
    <property type="entry name" value="OB_YrrC"/>
    <property type="match status" value="1"/>
</dbReference>
<reference evidence="5 6" key="1">
    <citation type="journal article" date="2016" name="Nat. Commun.">
        <title>Thousands of microbial genomes shed light on interconnected biogeochemical processes in an aquifer system.</title>
        <authorList>
            <person name="Anantharaman K."/>
            <person name="Brown C.T."/>
            <person name="Hug L.A."/>
            <person name="Sharon I."/>
            <person name="Castelle C.J."/>
            <person name="Probst A.J."/>
            <person name="Thomas B.C."/>
            <person name="Singh A."/>
            <person name="Wilkins M.J."/>
            <person name="Karaoz U."/>
            <person name="Brodie E.L."/>
            <person name="Williams K.H."/>
            <person name="Hubbard S.S."/>
            <person name="Banfield J.F."/>
        </authorList>
    </citation>
    <scope>NUCLEOTIDE SEQUENCE [LARGE SCALE GENOMIC DNA]</scope>
</reference>
<dbReference type="NCBIfam" id="TIGR01448">
    <property type="entry name" value="recD_rel"/>
    <property type="match status" value="1"/>
</dbReference>
<dbReference type="GO" id="GO:0006310">
    <property type="term" value="P:DNA recombination"/>
    <property type="evidence" value="ECO:0007669"/>
    <property type="project" value="InterPro"/>
</dbReference>
<feature type="domain" description="AAA+ ATPase" evidence="4">
    <location>
        <begin position="344"/>
        <end position="526"/>
    </location>
</feature>
<dbReference type="Gene3D" id="1.10.150.20">
    <property type="entry name" value="5' to 3' exonuclease, C-terminal subdomain"/>
    <property type="match status" value="1"/>
</dbReference>
<sequence length="728" mass="81758">MKERLTTVEGIIERVVYTSEEDNYTVARVKLSDEYKIITVVGNLFGANLGETLKLTGEWVNHKKFGEQFKIESYVPVIPATTNGIEKYLGSGLIKGVGPVMAKRVVKKFGLNTLDIIENDIESLKKVEGIGKKRIEMIACAWNEQKGVRDVMIFLQSNGVSPAYSAKIFKTYKNQSISIVKNNPYRLATDIVGIGFKIADQIAQNMGIEKNSIERAKAGVVFVLKELAEDGHVCYPYEELKNECCKLLETEADVIESALGELERTKNVFIERRSEYGEEKQEAMVYLLHFYMAESGVAEKIADLLRTPFEREIKDIEHELSNAQKGLNIKLADDQVKAIKNAVSEKVLIITGGPGTGKTTIIRSILGIYEKFGIRVILAAPTGRAAKRLSESTGREAKTIHRLLEYNPQKGGFGKNENSKLKTDMVVVDESSMVDIHLMYNLLKAIPETSKLILVGDIHQLPSVGAGNVLKDIINSGKAVVVHLKEIFRQAAGSMIIVNAHRINQGKFPIIPKNESGRLFDFYFIEEEDGEKIVKIIKELCVERIPERFKFNPIDDIQVLSPMHKGITGASNLNHELQEALNPGGVEFARGGRVFRINDKVMQVRNNYDKDVYNGDIGRVVEIDFEKQELKVLYDTGIVGYDFSELDEIYLSYAISVHKSQGSEYKAVIIPLLPQHYFLLQRNLLYTAVTRGKRLVILVGTKKAIGMALSNNKVQERYTLLRQRLIKH</sequence>
<dbReference type="Pfam" id="PF14490">
    <property type="entry name" value="HHH_RecD2"/>
    <property type="match status" value="1"/>
</dbReference>
<gene>
    <name evidence="5" type="ORF">A3G31_08210</name>
</gene>
<dbReference type="GO" id="GO:0043139">
    <property type="term" value="F:5'-3' DNA helicase activity"/>
    <property type="evidence" value="ECO:0007669"/>
    <property type="project" value="InterPro"/>
</dbReference>